<dbReference type="SUPFAM" id="SSF53756">
    <property type="entry name" value="UDP-Glycosyltransferase/glycogen phosphorylase"/>
    <property type="match status" value="1"/>
</dbReference>
<dbReference type="PANTHER" id="PTHR45871:SF1">
    <property type="entry name" value="PHOSPHATIDYLINOSITOL N-ACETYLGLUCOSAMINYLTRANSFERASE SUBUNIT A"/>
    <property type="match status" value="1"/>
</dbReference>
<feature type="domain" description="Glycosyl transferase family 1" evidence="2">
    <location>
        <begin position="4"/>
        <end position="113"/>
    </location>
</feature>
<protein>
    <submittedName>
        <fullName evidence="3">Putative phosphatidylinositol N-acetylglucosaminyltransferase subunit A-like</fullName>
    </submittedName>
</protein>
<reference evidence="3 4" key="1">
    <citation type="journal article" date="2017" name="PLoS Biol.">
        <title>The sea cucumber genome provides insights into morphological evolution and visceral regeneration.</title>
        <authorList>
            <person name="Zhang X."/>
            <person name="Sun L."/>
            <person name="Yuan J."/>
            <person name="Sun Y."/>
            <person name="Gao Y."/>
            <person name="Zhang L."/>
            <person name="Li S."/>
            <person name="Dai H."/>
            <person name="Hamel J.F."/>
            <person name="Liu C."/>
            <person name="Yu Y."/>
            <person name="Liu S."/>
            <person name="Lin W."/>
            <person name="Guo K."/>
            <person name="Jin S."/>
            <person name="Xu P."/>
            <person name="Storey K.B."/>
            <person name="Huan P."/>
            <person name="Zhang T."/>
            <person name="Zhou Y."/>
            <person name="Zhang J."/>
            <person name="Lin C."/>
            <person name="Li X."/>
            <person name="Xing L."/>
            <person name="Huo D."/>
            <person name="Sun M."/>
            <person name="Wang L."/>
            <person name="Mercier A."/>
            <person name="Li F."/>
            <person name="Yang H."/>
            <person name="Xiang J."/>
        </authorList>
    </citation>
    <scope>NUCLEOTIDE SEQUENCE [LARGE SCALE GENOMIC DNA]</scope>
    <source>
        <strain evidence="3">Shaxun</strain>
        <tissue evidence="3">Muscle</tissue>
    </source>
</reference>
<name>A0A2G8JGP5_STIJA</name>
<dbReference type="EMBL" id="MRZV01002040">
    <property type="protein sequence ID" value="PIK34917.1"/>
    <property type="molecule type" value="Genomic_DNA"/>
</dbReference>
<evidence type="ECO:0000313" key="3">
    <source>
        <dbReference type="EMBL" id="PIK34917.1"/>
    </source>
</evidence>
<evidence type="ECO:0000256" key="1">
    <source>
        <dbReference type="ARBA" id="ARBA00022676"/>
    </source>
</evidence>
<dbReference type="AlphaFoldDB" id="A0A2G8JGP5"/>
<organism evidence="3 4">
    <name type="scientific">Stichopus japonicus</name>
    <name type="common">Sea cucumber</name>
    <dbReference type="NCBI Taxonomy" id="307972"/>
    <lineage>
        <taxon>Eukaryota</taxon>
        <taxon>Metazoa</taxon>
        <taxon>Echinodermata</taxon>
        <taxon>Eleutherozoa</taxon>
        <taxon>Echinozoa</taxon>
        <taxon>Holothuroidea</taxon>
        <taxon>Aspidochirotacea</taxon>
        <taxon>Aspidochirotida</taxon>
        <taxon>Stichopodidae</taxon>
        <taxon>Apostichopus</taxon>
    </lineage>
</organism>
<sequence length="154" mass="17243">MSHCMSGDGPKRVDIEEVRETYQLQDRVTMLGSLPHSDVQNVLNQGDIFLNTSLTEAFCIAIVEAACCGLQVISTRVGGVPEVLPDELITLAEPSVKSLLSALERAIEKKRKNTALPPDEMYMRMKDMYRWQDVAVRTEKMERQGEQGRADGML</sequence>
<dbReference type="GO" id="GO:0006506">
    <property type="term" value="P:GPI anchor biosynthetic process"/>
    <property type="evidence" value="ECO:0007669"/>
    <property type="project" value="TreeGrafter"/>
</dbReference>
<dbReference type="Pfam" id="PF00534">
    <property type="entry name" value="Glycos_transf_1"/>
    <property type="match status" value="1"/>
</dbReference>
<comment type="caution">
    <text evidence="3">The sequence shown here is derived from an EMBL/GenBank/DDBJ whole genome shotgun (WGS) entry which is preliminary data.</text>
</comment>
<dbReference type="Gene3D" id="3.40.50.2000">
    <property type="entry name" value="Glycogen Phosphorylase B"/>
    <property type="match status" value="2"/>
</dbReference>
<dbReference type="GO" id="GO:0017176">
    <property type="term" value="F:phosphatidylinositol N-acetylglucosaminyltransferase activity"/>
    <property type="evidence" value="ECO:0007669"/>
    <property type="project" value="TreeGrafter"/>
</dbReference>
<accession>A0A2G8JGP5</accession>
<evidence type="ECO:0000259" key="2">
    <source>
        <dbReference type="Pfam" id="PF00534"/>
    </source>
</evidence>
<gene>
    <name evidence="3" type="ORF">BSL78_28257</name>
</gene>
<keyword evidence="4" id="KW-1185">Reference proteome</keyword>
<dbReference type="Proteomes" id="UP000230750">
    <property type="component" value="Unassembled WGS sequence"/>
</dbReference>
<dbReference type="PANTHER" id="PTHR45871">
    <property type="entry name" value="N-ACETYLGLUCOSAMINYL-PHOSPHATIDYLINOSITOL BIOSYNTHETIC PROTEIN"/>
    <property type="match status" value="1"/>
</dbReference>
<dbReference type="OrthoDB" id="734129at2759"/>
<dbReference type="GO" id="GO:0000506">
    <property type="term" value="C:glycosylphosphatidylinositol-N-acetylglucosaminyltransferase (GPI-GnT) complex"/>
    <property type="evidence" value="ECO:0007669"/>
    <property type="project" value="TreeGrafter"/>
</dbReference>
<keyword evidence="3" id="KW-0808">Transferase</keyword>
<evidence type="ECO:0000313" key="4">
    <source>
        <dbReference type="Proteomes" id="UP000230750"/>
    </source>
</evidence>
<dbReference type="InterPro" id="IPR001296">
    <property type="entry name" value="Glyco_trans_1"/>
</dbReference>
<keyword evidence="1 3" id="KW-0328">Glycosyltransferase</keyword>
<dbReference type="STRING" id="307972.A0A2G8JGP5"/>
<proteinExistence type="predicted"/>